<dbReference type="PANTHER" id="PTHR15934:SF2">
    <property type="entry name" value="A-KINASE ANCHOR PROTEIN 7-LIKE PHOSPHOESTERASE DOMAIN-CONTAINING PROTEIN"/>
    <property type="match status" value="1"/>
</dbReference>
<accession>A0AAW0WF37</accession>
<name>A0AAW0WF37_CHEQU</name>
<gene>
    <name evidence="2" type="ORF">OTU49_008166</name>
</gene>
<dbReference type="Proteomes" id="UP001445076">
    <property type="component" value="Unassembled WGS sequence"/>
</dbReference>
<feature type="domain" description="A-kinase anchor protein 7-like phosphoesterase" evidence="1">
    <location>
        <begin position="62"/>
        <end position="194"/>
    </location>
</feature>
<reference evidence="2 3" key="1">
    <citation type="journal article" date="2024" name="BMC Genomics">
        <title>Genome assembly of redclaw crayfish (Cherax quadricarinatus) provides insights into its immune adaptation and hypoxia tolerance.</title>
        <authorList>
            <person name="Liu Z."/>
            <person name="Zheng J."/>
            <person name="Li H."/>
            <person name="Fang K."/>
            <person name="Wang S."/>
            <person name="He J."/>
            <person name="Zhou D."/>
            <person name="Weng S."/>
            <person name="Chi M."/>
            <person name="Gu Z."/>
            <person name="He J."/>
            <person name="Li F."/>
            <person name="Wang M."/>
        </authorList>
    </citation>
    <scope>NUCLEOTIDE SEQUENCE [LARGE SCALE GENOMIC DNA]</scope>
    <source>
        <strain evidence="2">ZL_2023a</strain>
    </source>
</reference>
<dbReference type="GO" id="GO:0010738">
    <property type="term" value="P:regulation of protein kinase A signaling"/>
    <property type="evidence" value="ECO:0007669"/>
    <property type="project" value="TreeGrafter"/>
</dbReference>
<protein>
    <recommendedName>
        <fullName evidence="1">A-kinase anchor protein 7-like phosphoesterase domain-containing protein</fullName>
    </recommendedName>
</protein>
<proteinExistence type="predicted"/>
<dbReference type="EMBL" id="JARKIK010000065">
    <property type="protein sequence ID" value="KAK8730237.1"/>
    <property type="molecule type" value="Genomic_DNA"/>
</dbReference>
<dbReference type="PANTHER" id="PTHR15934">
    <property type="entry name" value="RNA 2',3'-CYCLIC PHOSPHODIESTERASE"/>
    <property type="match status" value="1"/>
</dbReference>
<dbReference type="AlphaFoldDB" id="A0AAW0WF37"/>
<dbReference type="InterPro" id="IPR019510">
    <property type="entry name" value="AKAP7-like_phosphoesterase"/>
</dbReference>
<feature type="non-terminal residue" evidence="2">
    <location>
        <position position="1"/>
    </location>
</feature>
<dbReference type="Pfam" id="PF10469">
    <property type="entry name" value="AKAP7_NLS"/>
    <property type="match status" value="1"/>
</dbReference>
<comment type="caution">
    <text evidence="2">The sequence shown here is derived from an EMBL/GenBank/DDBJ whole genome shotgun (WGS) entry which is preliminary data.</text>
</comment>
<dbReference type="GO" id="GO:0005829">
    <property type="term" value="C:cytosol"/>
    <property type="evidence" value="ECO:0007669"/>
    <property type="project" value="TreeGrafter"/>
</dbReference>
<organism evidence="2 3">
    <name type="scientific">Cherax quadricarinatus</name>
    <name type="common">Australian red claw crayfish</name>
    <dbReference type="NCBI Taxonomy" id="27406"/>
    <lineage>
        <taxon>Eukaryota</taxon>
        <taxon>Metazoa</taxon>
        <taxon>Ecdysozoa</taxon>
        <taxon>Arthropoda</taxon>
        <taxon>Crustacea</taxon>
        <taxon>Multicrustacea</taxon>
        <taxon>Malacostraca</taxon>
        <taxon>Eumalacostraca</taxon>
        <taxon>Eucarida</taxon>
        <taxon>Decapoda</taxon>
        <taxon>Pleocyemata</taxon>
        <taxon>Astacidea</taxon>
        <taxon>Parastacoidea</taxon>
        <taxon>Parastacidae</taxon>
        <taxon>Cherax</taxon>
    </lineage>
</organism>
<dbReference type="GO" id="GO:0034237">
    <property type="term" value="F:protein kinase A regulatory subunit binding"/>
    <property type="evidence" value="ECO:0007669"/>
    <property type="project" value="TreeGrafter"/>
</dbReference>
<keyword evidence="3" id="KW-1185">Reference proteome</keyword>
<evidence type="ECO:0000313" key="3">
    <source>
        <dbReference type="Proteomes" id="UP001445076"/>
    </source>
</evidence>
<sequence length="228" mass="25528">AATHCYFVSLCRFLSGTCTVNIYSNVNCQSKFSIFLHHQVTKGDTCSGSKMKSHYTYLNIPDNVKTELKKLQNTLKDESYALGLQKVNLDNAHITLSVLTLSSERRKQTEEELINSTNKLLDSIKPKLDISFGGLRCFGARVLYVAVNETSQLLDLKHEVEELLQKEGIKVDVPRFTPHVTLFRLKTGKAGSEGLLKSLASNAPIPSLKSFTATKVFFEALRNQEEKL</sequence>
<evidence type="ECO:0000259" key="1">
    <source>
        <dbReference type="Pfam" id="PF10469"/>
    </source>
</evidence>
<dbReference type="InterPro" id="IPR009097">
    <property type="entry name" value="Cyclic_Pdiesterase"/>
</dbReference>
<dbReference type="Gene3D" id="3.90.1140.10">
    <property type="entry name" value="Cyclic phosphodiesterase"/>
    <property type="match status" value="1"/>
</dbReference>
<dbReference type="InterPro" id="IPR052641">
    <property type="entry name" value="AKAP7_isoform_gamma"/>
</dbReference>
<dbReference type="SUPFAM" id="SSF55144">
    <property type="entry name" value="LigT-like"/>
    <property type="match status" value="1"/>
</dbReference>
<evidence type="ECO:0000313" key="2">
    <source>
        <dbReference type="EMBL" id="KAK8730237.1"/>
    </source>
</evidence>